<name>A0A443P2B3_9MAGN</name>
<evidence type="ECO:0000313" key="11">
    <source>
        <dbReference type="EMBL" id="RWR84904.1"/>
    </source>
</evidence>
<dbReference type="GO" id="GO:0005886">
    <property type="term" value="C:plasma membrane"/>
    <property type="evidence" value="ECO:0007669"/>
    <property type="project" value="TreeGrafter"/>
</dbReference>
<dbReference type="Proteomes" id="UP000283530">
    <property type="component" value="Unassembled WGS sequence"/>
</dbReference>
<feature type="region of interest" description="Disordered" evidence="8">
    <location>
        <begin position="279"/>
        <end position="310"/>
    </location>
</feature>
<dbReference type="Pfam" id="PF13962">
    <property type="entry name" value="PGG"/>
    <property type="match status" value="1"/>
</dbReference>
<evidence type="ECO:0000256" key="7">
    <source>
        <dbReference type="PROSITE-ProRule" id="PRU00023"/>
    </source>
</evidence>
<accession>A0A443P2B3</accession>
<organism evidence="11 12">
    <name type="scientific">Cinnamomum micranthum f. kanehirae</name>
    <dbReference type="NCBI Taxonomy" id="337451"/>
    <lineage>
        <taxon>Eukaryota</taxon>
        <taxon>Viridiplantae</taxon>
        <taxon>Streptophyta</taxon>
        <taxon>Embryophyta</taxon>
        <taxon>Tracheophyta</taxon>
        <taxon>Spermatophyta</taxon>
        <taxon>Magnoliopsida</taxon>
        <taxon>Magnoliidae</taxon>
        <taxon>Laurales</taxon>
        <taxon>Lauraceae</taxon>
        <taxon>Cinnamomum</taxon>
    </lineage>
</organism>
<comment type="caution">
    <text evidence="11">The sequence shown here is derived from an EMBL/GenBank/DDBJ whole genome shotgun (WGS) entry which is preliminary data.</text>
</comment>
<dbReference type="Pfam" id="PF12796">
    <property type="entry name" value="Ank_2"/>
    <property type="match status" value="2"/>
</dbReference>
<feature type="transmembrane region" description="Helical" evidence="9">
    <location>
        <begin position="367"/>
        <end position="390"/>
    </location>
</feature>
<dbReference type="PROSITE" id="PS50297">
    <property type="entry name" value="ANK_REP_REGION"/>
    <property type="match status" value="3"/>
</dbReference>
<feature type="transmembrane region" description="Helical" evidence="9">
    <location>
        <begin position="402"/>
        <end position="425"/>
    </location>
</feature>
<dbReference type="EMBL" id="QPKB01000005">
    <property type="protein sequence ID" value="RWR84904.1"/>
    <property type="molecule type" value="Genomic_DNA"/>
</dbReference>
<keyword evidence="6 9" id="KW-0472">Membrane</keyword>
<feature type="compositionally biased region" description="Polar residues" evidence="8">
    <location>
        <begin position="293"/>
        <end position="305"/>
    </location>
</feature>
<dbReference type="PANTHER" id="PTHR24186">
    <property type="entry name" value="PROTEIN PHOSPHATASE 1 REGULATORY SUBUNIT"/>
    <property type="match status" value="1"/>
</dbReference>
<evidence type="ECO:0000256" key="9">
    <source>
        <dbReference type="SAM" id="Phobius"/>
    </source>
</evidence>
<keyword evidence="12" id="KW-1185">Reference proteome</keyword>
<reference evidence="11 12" key="1">
    <citation type="journal article" date="2019" name="Nat. Plants">
        <title>Stout camphor tree genome fills gaps in understanding of flowering plant genome evolution.</title>
        <authorList>
            <person name="Chaw S.M."/>
            <person name="Liu Y.C."/>
            <person name="Wu Y.W."/>
            <person name="Wang H.Y."/>
            <person name="Lin C.I."/>
            <person name="Wu C.S."/>
            <person name="Ke H.M."/>
            <person name="Chang L.Y."/>
            <person name="Hsu C.Y."/>
            <person name="Yang H.T."/>
            <person name="Sudianto E."/>
            <person name="Hsu M.H."/>
            <person name="Wu K.P."/>
            <person name="Wang L.N."/>
            <person name="Leebens-Mack J.H."/>
            <person name="Tsai I.J."/>
        </authorList>
    </citation>
    <scope>NUCLEOTIDE SEQUENCE [LARGE SCALE GENOMIC DNA]</scope>
    <source>
        <strain evidence="12">cv. Chaw 1501</strain>
        <tissue evidence="11">Young leaves</tissue>
    </source>
</reference>
<dbReference type="Gene3D" id="1.25.40.20">
    <property type="entry name" value="Ankyrin repeat-containing domain"/>
    <property type="match status" value="1"/>
</dbReference>
<dbReference type="SMART" id="SM00248">
    <property type="entry name" value="ANK"/>
    <property type="match status" value="6"/>
</dbReference>
<dbReference type="PANTHER" id="PTHR24186:SF38">
    <property type="entry name" value="ANKYRIN REPEAT FAMILY PROTEIN"/>
    <property type="match status" value="1"/>
</dbReference>
<evidence type="ECO:0000256" key="5">
    <source>
        <dbReference type="ARBA" id="ARBA00023043"/>
    </source>
</evidence>
<dbReference type="InterPro" id="IPR026961">
    <property type="entry name" value="PGG_dom"/>
</dbReference>
<protein>
    <submittedName>
        <fullName evidence="11">Ankyrin repeat-containing-like protein</fullName>
    </submittedName>
</protein>
<comment type="subcellular location">
    <subcellularLocation>
        <location evidence="1">Membrane</location>
        <topology evidence="1">Multi-pass membrane protein</topology>
    </subcellularLocation>
</comment>
<dbReference type="OrthoDB" id="681126at2759"/>
<evidence type="ECO:0000256" key="3">
    <source>
        <dbReference type="ARBA" id="ARBA00022737"/>
    </source>
</evidence>
<evidence type="ECO:0000256" key="1">
    <source>
        <dbReference type="ARBA" id="ARBA00004141"/>
    </source>
</evidence>
<feature type="domain" description="PGG" evidence="10">
    <location>
        <begin position="308"/>
        <end position="424"/>
    </location>
</feature>
<keyword evidence="5 7" id="KW-0040">ANK repeat</keyword>
<feature type="repeat" description="ANK" evidence="7">
    <location>
        <begin position="105"/>
        <end position="137"/>
    </location>
</feature>
<sequence>MDGKLYEAAITGNVSQLHELLREDANILDRLLFGGAVRENPLHIAARFGHSNFVREISSRKLEFARESNSQGRCPLHVASERGHVEVVKVLLERDADVCFVRDGEGRTPLHVASERGHVEVVTVLLQRDADVCFLRDGEGRTPLHMAAMRGRLKVLEELVRVRPTAAWVPTDQGDPILHLCVNHGQWEAFKMLVGSINDNNEFLKLKDTDDNTILHHLLAARAEYEDIKFLVDRLKTEEDVVNSMNVNGSTALDIAKGIRARYGRFKIRRTLRKFGAKKGKEISRNRPKNRTSSKPQLEGSSNDSQSHDKSQDALMVVAILIATVTYGGALNPPGGVWQDDKMSDCSSSQCHNSGAAIMSYNFPTIYLFYSISNTIAFLVSSILILMLVSRSSFRRRVLKRYLTVLTWIAVSSLLLTYCVSAYTLCKEDLRGEFQWIVGPVIFFGWVLIIALLLVSMLHFANSLIRIIGIKRLFDWMLSLLSRSRDSEDQRPRLLRSQPELRQVVTTSSS</sequence>
<dbReference type="PROSITE" id="PS50088">
    <property type="entry name" value="ANK_REPEAT"/>
    <property type="match status" value="3"/>
</dbReference>
<evidence type="ECO:0000256" key="4">
    <source>
        <dbReference type="ARBA" id="ARBA00022989"/>
    </source>
</evidence>
<feature type="transmembrane region" description="Helical" evidence="9">
    <location>
        <begin position="437"/>
        <end position="461"/>
    </location>
</feature>
<evidence type="ECO:0000256" key="2">
    <source>
        <dbReference type="ARBA" id="ARBA00022692"/>
    </source>
</evidence>
<keyword evidence="4 9" id="KW-1133">Transmembrane helix</keyword>
<feature type="repeat" description="ANK" evidence="7">
    <location>
        <begin position="71"/>
        <end position="103"/>
    </location>
</feature>
<evidence type="ECO:0000313" key="12">
    <source>
        <dbReference type="Proteomes" id="UP000283530"/>
    </source>
</evidence>
<dbReference type="InterPro" id="IPR002110">
    <property type="entry name" value="Ankyrin_rpt"/>
</dbReference>
<evidence type="ECO:0000259" key="10">
    <source>
        <dbReference type="Pfam" id="PF13962"/>
    </source>
</evidence>
<keyword evidence="3" id="KW-0677">Repeat</keyword>
<evidence type="ECO:0000256" key="8">
    <source>
        <dbReference type="SAM" id="MobiDB-lite"/>
    </source>
</evidence>
<dbReference type="InterPro" id="IPR036770">
    <property type="entry name" value="Ankyrin_rpt-contain_sf"/>
</dbReference>
<dbReference type="AlphaFoldDB" id="A0A443P2B3"/>
<gene>
    <name evidence="11" type="ORF">CKAN_01373900</name>
</gene>
<feature type="repeat" description="ANK" evidence="7">
    <location>
        <begin position="139"/>
        <end position="161"/>
    </location>
</feature>
<proteinExistence type="predicted"/>
<dbReference type="SUPFAM" id="SSF48403">
    <property type="entry name" value="Ankyrin repeat"/>
    <property type="match status" value="1"/>
</dbReference>
<dbReference type="STRING" id="337451.A0A443P2B3"/>
<evidence type="ECO:0000256" key="6">
    <source>
        <dbReference type="ARBA" id="ARBA00023136"/>
    </source>
</evidence>
<keyword evidence="2 9" id="KW-0812">Transmembrane</keyword>